<feature type="domain" description="F-box" evidence="2">
    <location>
        <begin position="222"/>
        <end position="272"/>
    </location>
</feature>
<reference evidence="4" key="1">
    <citation type="submission" date="2022-11" db="EMBL/GenBank/DDBJ databases">
        <title>Centuries of genome instability and evolution in soft-shell clam transmissible cancer (bioRxiv).</title>
        <authorList>
            <person name="Hart S.F.M."/>
            <person name="Yonemitsu M.A."/>
            <person name="Giersch R.M."/>
            <person name="Beal B.F."/>
            <person name="Arriagada G."/>
            <person name="Davis B.W."/>
            <person name="Ostrander E.A."/>
            <person name="Goff S.P."/>
            <person name="Metzger M.J."/>
        </authorList>
    </citation>
    <scope>NUCLEOTIDE SEQUENCE</scope>
    <source>
        <strain evidence="4">MELC-2E11</strain>
        <tissue evidence="4">Siphon/mantle</tissue>
    </source>
</reference>
<feature type="domain" description="C1q" evidence="3">
    <location>
        <begin position="39"/>
        <end position="186"/>
    </location>
</feature>
<dbReference type="Pfam" id="PF00400">
    <property type="entry name" value="WD40"/>
    <property type="match status" value="1"/>
</dbReference>
<dbReference type="InterPro" id="IPR036047">
    <property type="entry name" value="F-box-like_dom_sf"/>
</dbReference>
<dbReference type="PROSITE" id="PS50181">
    <property type="entry name" value="FBOX"/>
    <property type="match status" value="1"/>
</dbReference>
<dbReference type="SMART" id="SM00110">
    <property type="entry name" value="C1Q"/>
    <property type="match status" value="1"/>
</dbReference>
<dbReference type="InterPro" id="IPR050995">
    <property type="entry name" value="WD-F-box_domain-protein"/>
</dbReference>
<dbReference type="InterPro" id="IPR001680">
    <property type="entry name" value="WD40_rpt"/>
</dbReference>
<sequence>MSRSVTHTVKRQGEMISKLVEIVGINSSEEPRKRQAPGAGTDAVAFTAGILPLTVDHLHSQQTIKFESVITDIGGGYSNQTGIFTAPRSGIYLFSCSLLDHWGGADTQAHGGLMLHAEIVQNGRVLGRIFAHGEDTYRDQGAQTVFTYANQGDKVFIREVDNDDLGLGGQLYSTFSGSRSMQERLWEKVSNENFPWYAPIPLLPTPPNGNDGTVDDEITEIPFFDISLPREVAVKIFQFLSVKDLCSCAQICHRLGQEKIYTTREKSNWKQIVQHNVERQLMLVANWKNYNGKLTKLEHMKGGILTCLHSCDDTVVAGYTNGDVKLWRISGDESCVFQPSSTALLAPTDDTEGTGQTNLVDSVQTAGKIKLYDIGSGKLLQTLAGHTWLITALNMHESPAHELVTGSADRKVRVYDVRERDPVENGYYHSLPVRAVQMDEWKVVSGSEDGHPIRYLHFEDKNLIVGNVPSNRYPVDDEGESVTHKRYRGSISIYNFLDDLTNQDIPEVCLSTYDQPEASRYNISLAAASGRDEQAVERRGPFRHGDVAEVAMLVVVVRQHSSDIAKLSSAEASVAIDY</sequence>
<evidence type="ECO:0000259" key="2">
    <source>
        <dbReference type="PROSITE" id="PS50181"/>
    </source>
</evidence>
<gene>
    <name evidence="4" type="ORF">MAR_007775</name>
</gene>
<dbReference type="InterPro" id="IPR015943">
    <property type="entry name" value="WD40/YVTN_repeat-like_dom_sf"/>
</dbReference>
<dbReference type="PANTHER" id="PTHR14604">
    <property type="entry name" value="WD40 REPEAT PF20"/>
    <property type="match status" value="1"/>
</dbReference>
<dbReference type="InterPro" id="IPR001073">
    <property type="entry name" value="C1q_dom"/>
</dbReference>
<protein>
    <submittedName>
        <fullName evidence="4">FBXW8-like protein</fullName>
    </submittedName>
</protein>
<dbReference type="InterPro" id="IPR001810">
    <property type="entry name" value="F-box_dom"/>
</dbReference>
<evidence type="ECO:0000313" key="4">
    <source>
        <dbReference type="EMBL" id="WAR01217.1"/>
    </source>
</evidence>
<dbReference type="EMBL" id="CP111015">
    <property type="protein sequence ID" value="WAR01217.1"/>
    <property type="molecule type" value="Genomic_DNA"/>
</dbReference>
<dbReference type="SUPFAM" id="SSF81383">
    <property type="entry name" value="F-box domain"/>
    <property type="match status" value="1"/>
</dbReference>
<feature type="repeat" description="WD" evidence="1">
    <location>
        <begin position="383"/>
        <end position="425"/>
    </location>
</feature>
<dbReference type="Pfam" id="PF00386">
    <property type="entry name" value="C1q"/>
    <property type="match status" value="1"/>
</dbReference>
<dbReference type="SUPFAM" id="SSF50978">
    <property type="entry name" value="WD40 repeat-like"/>
    <property type="match status" value="1"/>
</dbReference>
<dbReference type="SUPFAM" id="SSF49842">
    <property type="entry name" value="TNF-like"/>
    <property type="match status" value="1"/>
</dbReference>
<dbReference type="PROSITE" id="PS50082">
    <property type="entry name" value="WD_REPEATS_2"/>
    <property type="match status" value="1"/>
</dbReference>
<proteinExistence type="predicted"/>
<evidence type="ECO:0000313" key="5">
    <source>
        <dbReference type="Proteomes" id="UP001164746"/>
    </source>
</evidence>
<evidence type="ECO:0000259" key="3">
    <source>
        <dbReference type="PROSITE" id="PS50871"/>
    </source>
</evidence>
<keyword evidence="1" id="KW-0853">WD repeat</keyword>
<accession>A0ABY7DWL5</accession>
<dbReference type="PROSITE" id="PS50871">
    <property type="entry name" value="C1Q"/>
    <property type="match status" value="1"/>
</dbReference>
<dbReference type="Pfam" id="PF12937">
    <property type="entry name" value="F-box-like"/>
    <property type="match status" value="1"/>
</dbReference>
<name>A0ABY7DWL5_MYAAR</name>
<dbReference type="Proteomes" id="UP001164746">
    <property type="component" value="Chromosome 4"/>
</dbReference>
<dbReference type="Gene3D" id="1.20.1280.50">
    <property type="match status" value="1"/>
</dbReference>
<dbReference type="InterPro" id="IPR036322">
    <property type="entry name" value="WD40_repeat_dom_sf"/>
</dbReference>
<dbReference type="InterPro" id="IPR008983">
    <property type="entry name" value="Tumour_necrosis_fac-like_dom"/>
</dbReference>
<dbReference type="Gene3D" id="2.60.120.40">
    <property type="match status" value="1"/>
</dbReference>
<keyword evidence="5" id="KW-1185">Reference proteome</keyword>
<organism evidence="4 5">
    <name type="scientific">Mya arenaria</name>
    <name type="common">Soft-shell clam</name>
    <dbReference type="NCBI Taxonomy" id="6604"/>
    <lineage>
        <taxon>Eukaryota</taxon>
        <taxon>Metazoa</taxon>
        <taxon>Spiralia</taxon>
        <taxon>Lophotrochozoa</taxon>
        <taxon>Mollusca</taxon>
        <taxon>Bivalvia</taxon>
        <taxon>Autobranchia</taxon>
        <taxon>Heteroconchia</taxon>
        <taxon>Euheterodonta</taxon>
        <taxon>Imparidentia</taxon>
        <taxon>Neoheterodontei</taxon>
        <taxon>Myida</taxon>
        <taxon>Myoidea</taxon>
        <taxon>Myidae</taxon>
        <taxon>Mya</taxon>
    </lineage>
</organism>
<dbReference type="SMART" id="SM00320">
    <property type="entry name" value="WD40"/>
    <property type="match status" value="2"/>
</dbReference>
<dbReference type="PANTHER" id="PTHR14604:SF3">
    <property type="entry name" value="SPERM-ASSOCIATED ANTIGEN 16 PROTEIN"/>
    <property type="match status" value="1"/>
</dbReference>
<evidence type="ECO:0000256" key="1">
    <source>
        <dbReference type="PROSITE-ProRule" id="PRU00221"/>
    </source>
</evidence>
<dbReference type="Gene3D" id="2.130.10.10">
    <property type="entry name" value="YVTN repeat-like/Quinoprotein amine dehydrogenase"/>
    <property type="match status" value="1"/>
</dbReference>